<name>A0A5C5FNN9_9BASI</name>
<dbReference type="GO" id="GO:0004693">
    <property type="term" value="F:cyclin-dependent protein serine/threonine kinase activity"/>
    <property type="evidence" value="ECO:0007669"/>
    <property type="project" value="TreeGrafter"/>
</dbReference>
<keyword evidence="8" id="KW-0067">ATP-binding</keyword>
<dbReference type="SUPFAM" id="SSF56112">
    <property type="entry name" value="Protein kinase-like (PK-like)"/>
    <property type="match status" value="1"/>
</dbReference>
<keyword evidence="6" id="KW-0547">Nucleotide-binding</keyword>
<evidence type="ECO:0000256" key="6">
    <source>
        <dbReference type="ARBA" id="ARBA00022741"/>
    </source>
</evidence>
<comment type="caution">
    <text evidence="13">The sequence shown here is derived from an EMBL/GenBank/DDBJ whole genome shotgun (WGS) entry which is preliminary data.</text>
</comment>
<reference evidence="13 14" key="1">
    <citation type="submission" date="2019-03" db="EMBL/GenBank/DDBJ databases">
        <title>Rhodosporidium diobovatum UCD-FST 08-225 genome sequencing, assembly, and annotation.</title>
        <authorList>
            <person name="Fakankun I.U."/>
            <person name="Fristensky B."/>
            <person name="Levin D.B."/>
        </authorList>
    </citation>
    <scope>NUCLEOTIDE SEQUENCE [LARGE SCALE GENOMIC DNA]</scope>
    <source>
        <strain evidence="13 14">UCD-FST 08-225</strain>
    </source>
</reference>
<keyword evidence="14" id="KW-1185">Reference proteome</keyword>
<gene>
    <name evidence="13" type="ORF">DMC30DRAFT_355471</name>
</gene>
<dbReference type="GO" id="GO:0005524">
    <property type="term" value="F:ATP binding"/>
    <property type="evidence" value="ECO:0007669"/>
    <property type="project" value="UniProtKB-KW"/>
</dbReference>
<dbReference type="InterPro" id="IPR008271">
    <property type="entry name" value="Ser/Thr_kinase_AS"/>
</dbReference>
<dbReference type="PROSITE" id="PS50011">
    <property type="entry name" value="PROTEIN_KINASE_DOM"/>
    <property type="match status" value="1"/>
</dbReference>
<dbReference type="Proteomes" id="UP000311382">
    <property type="component" value="Unassembled WGS sequence"/>
</dbReference>
<evidence type="ECO:0000313" key="14">
    <source>
        <dbReference type="Proteomes" id="UP000311382"/>
    </source>
</evidence>
<dbReference type="PANTHER" id="PTHR24056">
    <property type="entry name" value="CELL DIVISION PROTEIN KINASE"/>
    <property type="match status" value="1"/>
</dbReference>
<dbReference type="OrthoDB" id="28397at2759"/>
<dbReference type="EMBL" id="SOZI01000137">
    <property type="protein sequence ID" value="TNY18478.1"/>
    <property type="molecule type" value="Genomic_DNA"/>
</dbReference>
<comment type="subcellular location">
    <subcellularLocation>
        <location evidence="1">Nucleus</location>
    </subcellularLocation>
</comment>
<dbReference type="InterPro" id="IPR000719">
    <property type="entry name" value="Prot_kinase_dom"/>
</dbReference>
<evidence type="ECO:0000256" key="8">
    <source>
        <dbReference type="ARBA" id="ARBA00022840"/>
    </source>
</evidence>
<evidence type="ECO:0000256" key="7">
    <source>
        <dbReference type="ARBA" id="ARBA00022777"/>
    </source>
</evidence>
<dbReference type="PROSITE" id="PS00108">
    <property type="entry name" value="PROTEIN_KINASE_ST"/>
    <property type="match status" value="1"/>
</dbReference>
<dbReference type="InterPro" id="IPR011009">
    <property type="entry name" value="Kinase-like_dom_sf"/>
</dbReference>
<dbReference type="PANTHER" id="PTHR24056:SF233">
    <property type="entry name" value="CYCLIN-DEPENDENT KINASE 9"/>
    <property type="match status" value="1"/>
</dbReference>
<keyword evidence="9" id="KW-0539">Nucleus</keyword>
<organism evidence="13 14">
    <name type="scientific">Rhodotorula diobovata</name>
    <dbReference type="NCBI Taxonomy" id="5288"/>
    <lineage>
        <taxon>Eukaryota</taxon>
        <taxon>Fungi</taxon>
        <taxon>Dikarya</taxon>
        <taxon>Basidiomycota</taxon>
        <taxon>Pucciniomycotina</taxon>
        <taxon>Microbotryomycetes</taxon>
        <taxon>Sporidiobolales</taxon>
        <taxon>Sporidiobolaceae</taxon>
        <taxon>Rhodotorula</taxon>
    </lineage>
</organism>
<dbReference type="Gene3D" id="3.30.200.20">
    <property type="entry name" value="Phosphorylase Kinase, domain 1"/>
    <property type="match status" value="1"/>
</dbReference>
<feature type="region of interest" description="Disordered" evidence="11">
    <location>
        <begin position="441"/>
        <end position="509"/>
    </location>
</feature>
<proteinExistence type="inferred from homology"/>
<dbReference type="Gene3D" id="1.10.510.10">
    <property type="entry name" value="Transferase(Phosphotransferase) domain 1"/>
    <property type="match status" value="1"/>
</dbReference>
<dbReference type="EC" id="2.7.11.23" evidence="3"/>
<evidence type="ECO:0000256" key="11">
    <source>
        <dbReference type="SAM" id="MobiDB-lite"/>
    </source>
</evidence>
<evidence type="ECO:0000256" key="5">
    <source>
        <dbReference type="ARBA" id="ARBA00022679"/>
    </source>
</evidence>
<dbReference type="SMART" id="SM00220">
    <property type="entry name" value="S_TKc"/>
    <property type="match status" value="1"/>
</dbReference>
<evidence type="ECO:0000256" key="2">
    <source>
        <dbReference type="ARBA" id="ARBA00006485"/>
    </source>
</evidence>
<evidence type="ECO:0000256" key="1">
    <source>
        <dbReference type="ARBA" id="ARBA00004123"/>
    </source>
</evidence>
<comment type="catalytic activity">
    <reaction evidence="10">
        <text>[DNA-directed RNA polymerase] + ATP = phospho-[DNA-directed RNA polymerase] + ADP + H(+)</text>
        <dbReference type="Rhea" id="RHEA:10216"/>
        <dbReference type="Rhea" id="RHEA-COMP:11321"/>
        <dbReference type="Rhea" id="RHEA-COMP:11322"/>
        <dbReference type="ChEBI" id="CHEBI:15378"/>
        <dbReference type="ChEBI" id="CHEBI:30616"/>
        <dbReference type="ChEBI" id="CHEBI:43176"/>
        <dbReference type="ChEBI" id="CHEBI:68546"/>
        <dbReference type="ChEBI" id="CHEBI:456216"/>
        <dbReference type="EC" id="2.7.11.23"/>
    </reaction>
</comment>
<dbReference type="FunFam" id="1.10.510.10:FF:000415">
    <property type="entry name" value="CMGC/CDK/CRK7 protein kinase, variant"/>
    <property type="match status" value="1"/>
</dbReference>
<dbReference type="InterPro" id="IPR050108">
    <property type="entry name" value="CDK"/>
</dbReference>
<dbReference type="GO" id="GO:0005634">
    <property type="term" value="C:nucleus"/>
    <property type="evidence" value="ECO:0007669"/>
    <property type="project" value="UniProtKB-SubCell"/>
</dbReference>
<evidence type="ECO:0000256" key="10">
    <source>
        <dbReference type="ARBA" id="ARBA00049280"/>
    </source>
</evidence>
<keyword evidence="7 13" id="KW-0418">Kinase</keyword>
<dbReference type="STRING" id="5288.A0A5C5FNN9"/>
<dbReference type="Pfam" id="PF00069">
    <property type="entry name" value="Pkinase"/>
    <property type="match status" value="1"/>
</dbReference>
<dbReference type="AlphaFoldDB" id="A0A5C5FNN9"/>
<comment type="similarity">
    <text evidence="2">Belongs to the protein kinase superfamily. CMGC Ser/Thr protein kinase family. CDC2/CDKX subfamily.</text>
</comment>
<evidence type="ECO:0000256" key="4">
    <source>
        <dbReference type="ARBA" id="ARBA00022527"/>
    </source>
</evidence>
<keyword evidence="5" id="KW-0808">Transferase</keyword>
<sequence length="509" mass="56236">MGSRIDPWLRAPSPSVDELAAAACARDPPVRERDARSYVGCSDIAEYQKKEKLGEGTFGRGLRVRHGDVVALKQIIFHNETDGMPITSIREIRLLKMLDHPNVVPVVDMAYEPADPAAFVKPATYMVFPYMDHDLAGLLENASVVLQEPVVKQWAKQLLEGTAYLHRNLILHRDMKAANLLINNDGRLMIADFGLARSIDRAEANARLAQMYTGTVVTRWYRPPELLLGERRYHTAVDMWGVGCVIGEMFHRKPIFPGESDFDQAVKIFRCCGPPTERTMPGWDKLPGVEGHEKARWPDNGRNVKADELLADLMDKLLVLDPKKRLTAVEALDHPWFWSDPYPEDPANMPKFTSSHEYDKRKKFEAHQQAFAAAAPLPPPAQPQPMHYVPQPQQFNAPPPPPPMMQQFNGPPQQHLQQHGMMQPPGYAQPLPGGYGMPQPHMGGYAGPPQSFAARGLGPSTTGGGPGGYNGAPPAQPSWNSGPAGGPGPQRVAGAKVNLLQMLRKKGQQ</sequence>
<evidence type="ECO:0000256" key="3">
    <source>
        <dbReference type="ARBA" id="ARBA00012409"/>
    </source>
</evidence>
<feature type="domain" description="Protein kinase" evidence="12">
    <location>
        <begin position="47"/>
        <end position="337"/>
    </location>
</feature>
<evidence type="ECO:0000313" key="13">
    <source>
        <dbReference type="EMBL" id="TNY18478.1"/>
    </source>
</evidence>
<accession>A0A5C5FNN9</accession>
<feature type="compositionally biased region" description="Gly residues" evidence="11">
    <location>
        <begin position="461"/>
        <end position="470"/>
    </location>
</feature>
<keyword evidence="4" id="KW-0723">Serine/threonine-protein kinase</keyword>
<protein>
    <recommendedName>
        <fullName evidence="3">[RNA-polymerase]-subunit kinase</fullName>
        <ecNumber evidence="3">2.7.11.23</ecNumber>
    </recommendedName>
</protein>
<dbReference type="GO" id="GO:0008353">
    <property type="term" value="F:RNA polymerase II CTD heptapeptide repeat kinase activity"/>
    <property type="evidence" value="ECO:0007669"/>
    <property type="project" value="UniProtKB-EC"/>
</dbReference>
<evidence type="ECO:0000256" key="9">
    <source>
        <dbReference type="ARBA" id="ARBA00023242"/>
    </source>
</evidence>
<evidence type="ECO:0000259" key="12">
    <source>
        <dbReference type="PROSITE" id="PS50011"/>
    </source>
</evidence>